<sequence length="72" mass="8342">MMSQRVLTWSGSNYSELARVAAEKERAHDWVEAITQWEQAAYMAKFPENRAWATARAEACRHRCAQTRRGLT</sequence>
<dbReference type="AlphaFoldDB" id="A0A484ZFN8"/>
<evidence type="ECO:0000313" key="1">
    <source>
        <dbReference type="EMBL" id="VFS47357.1"/>
    </source>
</evidence>
<evidence type="ECO:0008006" key="3">
    <source>
        <dbReference type="Google" id="ProtNLM"/>
    </source>
</evidence>
<gene>
    <name evidence="1" type="ORF">NCTC12282_02292</name>
</gene>
<dbReference type="Proteomes" id="UP000373449">
    <property type="component" value="Unassembled WGS sequence"/>
</dbReference>
<reference evidence="1 2" key="1">
    <citation type="submission" date="2019-03" db="EMBL/GenBank/DDBJ databases">
        <authorList>
            <consortium name="Pathogen Informatics"/>
        </authorList>
    </citation>
    <scope>NUCLEOTIDE SEQUENCE [LARGE SCALE GENOMIC DNA]</scope>
    <source>
        <strain evidence="1 2">NCTC12282</strain>
    </source>
</reference>
<evidence type="ECO:0000313" key="2">
    <source>
        <dbReference type="Proteomes" id="UP000373449"/>
    </source>
</evidence>
<dbReference type="OrthoDB" id="6637398at2"/>
<dbReference type="InterPro" id="IPR047666">
    <property type="entry name" value="ANR_neg_reg"/>
</dbReference>
<dbReference type="RefSeq" id="WP_127526427.1">
    <property type="nucleotide sequence ID" value="NZ_CAADJA010000002.1"/>
</dbReference>
<dbReference type="NCBIfam" id="NF033650">
    <property type="entry name" value="ANR_neg_reg"/>
    <property type="match status" value="1"/>
</dbReference>
<dbReference type="EMBL" id="CAADJA010000002">
    <property type="protein sequence ID" value="VFS47357.1"/>
    <property type="molecule type" value="Genomic_DNA"/>
</dbReference>
<accession>A0A484ZFN8</accession>
<name>A0A484ZFN8_9GAMM</name>
<proteinExistence type="predicted"/>
<protein>
    <recommendedName>
        <fullName evidence="3">ANR family transcriptional regulator</fullName>
    </recommendedName>
</protein>
<organism evidence="1 2">
    <name type="scientific">Budvicia aquatica</name>
    <dbReference type="NCBI Taxonomy" id="82979"/>
    <lineage>
        <taxon>Bacteria</taxon>
        <taxon>Pseudomonadati</taxon>
        <taxon>Pseudomonadota</taxon>
        <taxon>Gammaproteobacteria</taxon>
        <taxon>Enterobacterales</taxon>
        <taxon>Budviciaceae</taxon>
        <taxon>Budvicia</taxon>
    </lineage>
</organism>